<feature type="region of interest" description="Disordered" evidence="1">
    <location>
        <begin position="75"/>
        <end position="126"/>
    </location>
</feature>
<feature type="compositionally biased region" description="Acidic residues" evidence="1">
    <location>
        <begin position="103"/>
        <end position="118"/>
    </location>
</feature>
<dbReference type="EMBL" id="LKCN02000007">
    <property type="protein sequence ID" value="RCI12573.1"/>
    <property type="molecule type" value="Genomic_DNA"/>
</dbReference>
<dbReference type="STRING" id="1330021.A0A367LDR9"/>
<proteinExistence type="predicted"/>
<keyword evidence="3" id="KW-1185">Reference proteome</keyword>
<accession>A0A367LDR9</accession>
<organism evidence="2 3">
    <name type="scientific">Ophiocordyceps polyrhachis-furcata BCC 54312</name>
    <dbReference type="NCBI Taxonomy" id="1330021"/>
    <lineage>
        <taxon>Eukaryota</taxon>
        <taxon>Fungi</taxon>
        <taxon>Dikarya</taxon>
        <taxon>Ascomycota</taxon>
        <taxon>Pezizomycotina</taxon>
        <taxon>Sordariomycetes</taxon>
        <taxon>Hypocreomycetidae</taxon>
        <taxon>Hypocreales</taxon>
        <taxon>Ophiocordycipitaceae</taxon>
        <taxon>Ophiocordyceps</taxon>
    </lineage>
</organism>
<feature type="region of interest" description="Disordered" evidence="1">
    <location>
        <begin position="155"/>
        <end position="196"/>
    </location>
</feature>
<gene>
    <name evidence="2" type="ORF">L249_1210</name>
</gene>
<sequence>MPAESKIWCRRDSWPPTQVRLNPPMVKAYSDPRPLLEDIDDNPLTYFLTPSPDGDMDVFGDDDMDFDAGIEDAAHPRAIVRSVSPSSLEGLRKSQAGASSPDLDSDLPSTDDDDDDDDYVRFSPSRSMSSRFAPLRNLAIDGLKLRARSPPVFGNGLAPSASYPGLPRGKADAARAQRGALSSRSAQVRPRPTRRLWREPSPDVWSIEEETEEDVLKSEMVSDRREAVAVEQKAAKPKKRVRFLLPARD</sequence>
<evidence type="ECO:0000256" key="1">
    <source>
        <dbReference type="SAM" id="MobiDB-lite"/>
    </source>
</evidence>
<dbReference type="OrthoDB" id="3439027at2759"/>
<dbReference type="Proteomes" id="UP000253664">
    <property type="component" value="Unassembled WGS sequence"/>
</dbReference>
<protein>
    <submittedName>
        <fullName evidence="2">Uncharacterized protein</fullName>
    </submittedName>
</protein>
<comment type="caution">
    <text evidence="2">The sequence shown here is derived from an EMBL/GenBank/DDBJ whole genome shotgun (WGS) entry which is preliminary data.</text>
</comment>
<name>A0A367LDR9_9HYPO</name>
<dbReference type="AlphaFoldDB" id="A0A367LDR9"/>
<evidence type="ECO:0000313" key="3">
    <source>
        <dbReference type="Proteomes" id="UP000253664"/>
    </source>
</evidence>
<reference evidence="2 3" key="1">
    <citation type="journal article" date="2015" name="BMC Genomics">
        <title>Insights from the genome of Ophiocordyceps polyrhachis-furcata to pathogenicity and host specificity in insect fungi.</title>
        <authorList>
            <person name="Wichadakul D."/>
            <person name="Kobmoo N."/>
            <person name="Ingsriswang S."/>
            <person name="Tangphatsornruang S."/>
            <person name="Chantasingh D."/>
            <person name="Luangsa-ard J.J."/>
            <person name="Eurwilaichitr L."/>
        </authorList>
    </citation>
    <scope>NUCLEOTIDE SEQUENCE [LARGE SCALE GENOMIC DNA]</scope>
    <source>
        <strain evidence="2 3">BCC 54312</strain>
    </source>
</reference>
<evidence type="ECO:0000313" key="2">
    <source>
        <dbReference type="EMBL" id="RCI12573.1"/>
    </source>
</evidence>